<evidence type="ECO:0000256" key="1">
    <source>
        <dbReference type="SAM" id="MobiDB-lite"/>
    </source>
</evidence>
<accession>A0A367FXU5</accession>
<comment type="caution">
    <text evidence="2">The sequence shown here is derived from an EMBL/GenBank/DDBJ whole genome shotgun (WGS) entry which is preliminary data.</text>
</comment>
<feature type="compositionally biased region" description="Basic and acidic residues" evidence="1">
    <location>
        <begin position="248"/>
        <end position="260"/>
    </location>
</feature>
<dbReference type="AlphaFoldDB" id="A0A367FXU5"/>
<name>A0A367FXU5_9FIRM</name>
<evidence type="ECO:0000313" key="3">
    <source>
        <dbReference type="Proteomes" id="UP000253208"/>
    </source>
</evidence>
<feature type="region of interest" description="Disordered" evidence="1">
    <location>
        <begin position="248"/>
        <end position="268"/>
    </location>
</feature>
<protein>
    <submittedName>
        <fullName evidence="2">Uncharacterized protein</fullName>
    </submittedName>
</protein>
<dbReference type="Proteomes" id="UP000253208">
    <property type="component" value="Unassembled WGS sequence"/>
</dbReference>
<reference evidence="2 3" key="1">
    <citation type="submission" date="2018-02" db="EMBL/GenBank/DDBJ databases">
        <title>Complete genome sequencing of Faecalibacterium prausnitzii strains isolated from the human gut.</title>
        <authorList>
            <person name="Fitzgerald B.C."/>
            <person name="Shkoporov A.N."/>
            <person name="Ross P.R."/>
            <person name="Hill C."/>
        </authorList>
    </citation>
    <scope>NUCLEOTIDE SEQUENCE [LARGE SCALE GENOMIC DNA]</scope>
    <source>
        <strain evidence="2 3">APC942/31-1</strain>
    </source>
</reference>
<dbReference type="RefSeq" id="WP_114002393.1">
    <property type="nucleotide sequence ID" value="NZ_PSQG01000015.1"/>
</dbReference>
<sequence length="376" mass="44725">MKELSFKIQGEFVCHLARSWFWDENREYEKCEELLLSCLMTDEISEEEKKKIVVEILEGRKILVGVNELELVEDGERIRPLADKFKEYQKKEMIRKIEEDIQRRPLAYLDPYSCDKNINEYKPVDNLVFDDERDVQEAFGRHLTPYQEARLWAYSSENLWYHASRLLPGFWDEKERKYLDNGFYLIERPKLVYELIGGPVTDQNEEKLFALLKNHLKSLVNNGFATGEKAKEIIHRNMKYDAAMKEISQERQEQTEEKPNSDQLNRTTSPDDFLSEYGLIDPSGNYYSCSFAGHHTKAHYILKSRERKFYDFDEALDKLYSDGWAIIRNPDPRGSVFFDYRADRRPTKRQIDTAFDHMIRFNERTLPGIKEYLENE</sequence>
<organism evidence="2 3">
    <name type="scientific">Blautia obeum</name>
    <dbReference type="NCBI Taxonomy" id="40520"/>
    <lineage>
        <taxon>Bacteria</taxon>
        <taxon>Bacillati</taxon>
        <taxon>Bacillota</taxon>
        <taxon>Clostridia</taxon>
        <taxon>Lachnospirales</taxon>
        <taxon>Lachnospiraceae</taxon>
        <taxon>Blautia</taxon>
    </lineage>
</organism>
<gene>
    <name evidence="2" type="ORF">C4886_11340</name>
</gene>
<evidence type="ECO:0000313" key="2">
    <source>
        <dbReference type="EMBL" id="RCH43272.1"/>
    </source>
</evidence>
<proteinExistence type="predicted"/>
<dbReference type="EMBL" id="PSQG01000015">
    <property type="protein sequence ID" value="RCH43272.1"/>
    <property type="molecule type" value="Genomic_DNA"/>
</dbReference>